<dbReference type="Pfam" id="PF00328">
    <property type="entry name" value="His_Phos_2"/>
    <property type="match status" value="1"/>
</dbReference>
<keyword evidence="6" id="KW-1185">Reference proteome</keyword>
<dbReference type="Proteomes" id="UP000078561">
    <property type="component" value="Unassembled WGS sequence"/>
</dbReference>
<feature type="compositionally biased region" description="Basic and acidic residues" evidence="3">
    <location>
        <begin position="754"/>
        <end position="774"/>
    </location>
</feature>
<accession>A0A168L4P4</accession>
<evidence type="ECO:0000256" key="2">
    <source>
        <dbReference type="ARBA" id="ARBA00022801"/>
    </source>
</evidence>
<feature type="compositionally biased region" description="Low complexity" evidence="3">
    <location>
        <begin position="966"/>
        <end position="981"/>
    </location>
</feature>
<dbReference type="InterPro" id="IPR036638">
    <property type="entry name" value="HLH_DNA-bd_sf"/>
</dbReference>
<dbReference type="PANTHER" id="PTHR11567:SF110">
    <property type="entry name" value="2-PHOSPHOXYLOSE PHOSPHATASE 1"/>
    <property type="match status" value="1"/>
</dbReference>
<evidence type="ECO:0000256" key="3">
    <source>
        <dbReference type="SAM" id="MobiDB-lite"/>
    </source>
</evidence>
<dbReference type="PROSITE" id="PS00616">
    <property type="entry name" value="HIS_ACID_PHOSPHAT_1"/>
    <property type="match status" value="1"/>
</dbReference>
<evidence type="ECO:0000256" key="1">
    <source>
        <dbReference type="ARBA" id="ARBA00005375"/>
    </source>
</evidence>
<protein>
    <recommendedName>
        <fullName evidence="4">BHLH domain-containing protein</fullName>
    </recommendedName>
</protein>
<gene>
    <name evidence="5" type="primary">ABSGL_01429.1 scaffold 1580</name>
</gene>
<dbReference type="Pfam" id="PF00010">
    <property type="entry name" value="HLH"/>
    <property type="match status" value="1"/>
</dbReference>
<dbReference type="AlphaFoldDB" id="A0A168L4P4"/>
<feature type="compositionally biased region" description="Basic and acidic residues" evidence="3">
    <location>
        <begin position="853"/>
        <end position="866"/>
    </location>
</feature>
<dbReference type="SUPFAM" id="SSF47459">
    <property type="entry name" value="HLH, helix-loop-helix DNA-binding domain"/>
    <property type="match status" value="1"/>
</dbReference>
<dbReference type="SMART" id="SM00353">
    <property type="entry name" value="HLH"/>
    <property type="match status" value="1"/>
</dbReference>
<dbReference type="OrthoDB" id="10257284at2759"/>
<reference evidence="5" key="1">
    <citation type="submission" date="2016-04" db="EMBL/GenBank/DDBJ databases">
        <authorList>
            <person name="Evans L.H."/>
            <person name="Alamgir A."/>
            <person name="Owens N."/>
            <person name="Weber N.D."/>
            <person name="Virtaneva K."/>
            <person name="Barbian K."/>
            <person name="Babar A."/>
            <person name="Rosenke K."/>
        </authorList>
    </citation>
    <scope>NUCLEOTIDE SEQUENCE [LARGE SCALE GENOMIC DNA]</scope>
    <source>
        <strain evidence="5">CBS 101.48</strain>
    </source>
</reference>
<feature type="region of interest" description="Disordered" evidence="3">
    <location>
        <begin position="933"/>
        <end position="999"/>
    </location>
</feature>
<organism evidence="5">
    <name type="scientific">Absidia glauca</name>
    <name type="common">Pin mould</name>
    <dbReference type="NCBI Taxonomy" id="4829"/>
    <lineage>
        <taxon>Eukaryota</taxon>
        <taxon>Fungi</taxon>
        <taxon>Fungi incertae sedis</taxon>
        <taxon>Mucoromycota</taxon>
        <taxon>Mucoromycotina</taxon>
        <taxon>Mucoromycetes</taxon>
        <taxon>Mucorales</taxon>
        <taxon>Cunninghamellaceae</taxon>
        <taxon>Absidia</taxon>
    </lineage>
</organism>
<feature type="region of interest" description="Disordered" evidence="3">
    <location>
        <begin position="843"/>
        <end position="902"/>
    </location>
</feature>
<dbReference type="SUPFAM" id="SSF53254">
    <property type="entry name" value="Phosphoglycerate mutase-like"/>
    <property type="match status" value="1"/>
</dbReference>
<feature type="region of interest" description="Disordered" evidence="3">
    <location>
        <begin position="557"/>
        <end position="631"/>
    </location>
</feature>
<dbReference type="CDD" id="cd07061">
    <property type="entry name" value="HP_HAP_like"/>
    <property type="match status" value="1"/>
</dbReference>
<evidence type="ECO:0000313" key="5">
    <source>
        <dbReference type="EMBL" id="SAL96061.1"/>
    </source>
</evidence>
<dbReference type="InterPro" id="IPR011598">
    <property type="entry name" value="bHLH_dom"/>
</dbReference>
<dbReference type="Gene3D" id="3.40.50.1240">
    <property type="entry name" value="Phosphoglycerate mutase-like"/>
    <property type="match status" value="1"/>
</dbReference>
<dbReference type="InterPro" id="IPR000560">
    <property type="entry name" value="His_Pase_clade-2"/>
</dbReference>
<dbReference type="InParanoid" id="A0A168L4P4"/>
<name>A0A168L4P4_ABSGL</name>
<evidence type="ECO:0000259" key="4">
    <source>
        <dbReference type="PROSITE" id="PS50888"/>
    </source>
</evidence>
<feature type="compositionally biased region" description="Low complexity" evidence="3">
    <location>
        <begin position="940"/>
        <end position="955"/>
    </location>
</feature>
<dbReference type="STRING" id="4829.A0A168L4P4"/>
<sequence>MSATHPEYAPIPNDIELAYLQVVHRHGERTPVRRRLEKIIPATWQLCDANRAMFATILDFNRQQGRSNDGIPAQFTPVQRLVEKQGSSEKDQVTFPAGACYYGQLTNLGRQNMTALGARLRELYVERYHYLSDIYDPKEVYIRSTDYARTQESVQQMFAGGLYPHDKRPDGAPIQIRTRDPQKENMYANPSCLRLRQLAKQFHAQVGDMHKDLCDSLTKRLKKHVDSVSLESHPSANGVFDTVVAAKVHGFDLPKEFDDQVIRDLEQIVVHEWFYGHMVSNQVRRLGLGRLMGEIRDRMVRRADGTDHTVGEQDLKLAIYSGHDTTIGPLLIILGGYDNRWPPFGSSILFELYKTKPSTDKPTNNYVRVRFNNKILELPGCAEKGNHHSNGDQSLCTLEAFKKIVKDQVPEDWTAECIITNMDYSLPPSSNPSSWMYSHNDSSIRTDTNAPLQEPVPFEDFQFSFGLDPGFVMPVPLDLPEPPTLTDSNNLLSMDYQLGEEDNHQDYDPLAPTSNNPLLDENDQKVFSQFLDAFFVDKDGQMSNAEEMANQFSTMYDATQPPPPLLLNDHGYNNSNNNSNHLPPPPPPMDPYHVATSMFLPKQSPRPSSSIDSYHHHHHQDDEDDEHRRSSILQSLDQQKQFHQRLNRVASVQQQLNNKESAPSIISQHESIGPNAIFLQQSNQVAAPFITKHPTSTGQRYHAQQHAPYPPPERQHPSSTTATTAATAVNHHDRESHRTSARSLSTPTRRNKSHKELLTEEEKRSNHIASEQKRRSTIRNGFKDLTDIVPTLKNINNSKSTVLFKAVDYIKYLEKRNTNLRDKMGSLEVRIKVEGRVSDLLMHSSSLQPSPPRTDDLRPQQHRDSDSSSSHSSLSNNSHRHSSSSSSSHSNTNDAPPSGGGVAAALLAHKSQQKQLMALQEQLQYHQRLLAAQQDDPRYPSSSSSSSSSSSPQSSDLYQHPPVPPTRWTYDPTTTSTTNKDTASHRMDVDSEAPMKVSA</sequence>
<comment type="similarity">
    <text evidence="1">Belongs to the histidine acid phosphatase family.</text>
</comment>
<dbReference type="InterPro" id="IPR033379">
    <property type="entry name" value="Acid_Pase_AS"/>
</dbReference>
<dbReference type="GO" id="GO:0046983">
    <property type="term" value="F:protein dimerization activity"/>
    <property type="evidence" value="ECO:0007669"/>
    <property type="project" value="InterPro"/>
</dbReference>
<dbReference type="InterPro" id="IPR029033">
    <property type="entry name" value="His_PPase_superfam"/>
</dbReference>
<keyword evidence="2" id="KW-0378">Hydrolase</keyword>
<feature type="domain" description="BHLH" evidence="4">
    <location>
        <begin position="762"/>
        <end position="813"/>
    </location>
</feature>
<dbReference type="Gene3D" id="4.10.280.10">
    <property type="entry name" value="Helix-loop-helix DNA-binding domain"/>
    <property type="match status" value="1"/>
</dbReference>
<dbReference type="GO" id="GO:0016791">
    <property type="term" value="F:phosphatase activity"/>
    <property type="evidence" value="ECO:0007669"/>
    <property type="project" value="TreeGrafter"/>
</dbReference>
<feature type="compositionally biased region" description="Low complexity" evidence="3">
    <location>
        <begin position="867"/>
        <end position="890"/>
    </location>
</feature>
<dbReference type="PANTHER" id="PTHR11567">
    <property type="entry name" value="ACID PHOSPHATASE-RELATED"/>
    <property type="match status" value="1"/>
</dbReference>
<dbReference type="EMBL" id="LT550653">
    <property type="protein sequence ID" value="SAL96061.1"/>
    <property type="molecule type" value="Genomic_DNA"/>
</dbReference>
<feature type="compositionally biased region" description="Low complexity" evidence="3">
    <location>
        <begin position="567"/>
        <end position="581"/>
    </location>
</feature>
<evidence type="ECO:0000313" key="6">
    <source>
        <dbReference type="Proteomes" id="UP000078561"/>
    </source>
</evidence>
<dbReference type="PROSITE" id="PS50888">
    <property type="entry name" value="BHLH"/>
    <property type="match status" value="1"/>
</dbReference>
<proteinExistence type="inferred from homology"/>
<dbReference type="InterPro" id="IPR050645">
    <property type="entry name" value="Histidine_acid_phosphatase"/>
</dbReference>
<feature type="region of interest" description="Disordered" evidence="3">
    <location>
        <begin position="694"/>
        <end position="775"/>
    </location>
</feature>